<protein>
    <recommendedName>
        <fullName evidence="1">N-acetyltransferase domain-containing protein</fullName>
    </recommendedName>
</protein>
<dbReference type="CDD" id="cd04301">
    <property type="entry name" value="NAT_SF"/>
    <property type="match status" value="1"/>
</dbReference>
<dbReference type="Pfam" id="PF00583">
    <property type="entry name" value="Acetyltransf_1"/>
    <property type="match status" value="1"/>
</dbReference>
<dbReference type="STRING" id="265719.SAMN04488509_101692"/>
<dbReference type="PIRSF" id="PIRSF028520">
    <property type="entry name" value="UCP028520"/>
    <property type="match status" value="1"/>
</dbReference>
<dbReference type="InterPro" id="IPR000182">
    <property type="entry name" value="GNAT_dom"/>
</dbReference>
<dbReference type="AlphaFoldDB" id="A0A1G6SUA8"/>
<reference evidence="2 3" key="1">
    <citation type="submission" date="2016-10" db="EMBL/GenBank/DDBJ databases">
        <authorList>
            <person name="de Groot N.N."/>
        </authorList>
    </citation>
    <scope>NUCLEOTIDE SEQUENCE [LARGE SCALE GENOMIC DNA]</scope>
    <source>
        <strain evidence="2 3">DSM 16957</strain>
    </source>
</reference>
<keyword evidence="3" id="KW-1185">Reference proteome</keyword>
<dbReference type="SUPFAM" id="SSF55729">
    <property type="entry name" value="Acyl-CoA N-acyltransferases (Nat)"/>
    <property type="match status" value="1"/>
</dbReference>
<dbReference type="EMBL" id="FNAG01000001">
    <property type="protein sequence ID" value="SDD20281.1"/>
    <property type="molecule type" value="Genomic_DNA"/>
</dbReference>
<dbReference type="PROSITE" id="PS51186">
    <property type="entry name" value="GNAT"/>
    <property type="match status" value="1"/>
</dbReference>
<dbReference type="Gene3D" id="3.40.630.30">
    <property type="match status" value="1"/>
</dbReference>
<sequence length="200" mass="22323">MSIAIRDVGEHDLDSVLALNNSAGQAILPLDAERVRFFMNHADYFRVAEVDGQVAGFLIALRPGTPYASSNYRWFCEHYPDFLYIDRIVVAGSRRGSGLGKIFYADVTSYAEVRVPVLACEVFLEPRNDAALIFHGTYGFREVGQHRMEEAGRQVSLLVKDLPSFEYVQTAYLAQGGLPDVDWLHSRLQPQNPPARATGT</sequence>
<feature type="domain" description="N-acetyltransferase" evidence="1">
    <location>
        <begin position="3"/>
        <end position="163"/>
    </location>
</feature>
<evidence type="ECO:0000313" key="2">
    <source>
        <dbReference type="EMBL" id="SDD20281.1"/>
    </source>
</evidence>
<dbReference type="InterPro" id="IPR016890">
    <property type="entry name" value="UCP028520"/>
</dbReference>
<dbReference type="Proteomes" id="UP000199603">
    <property type="component" value="Unassembled WGS sequence"/>
</dbReference>
<evidence type="ECO:0000313" key="3">
    <source>
        <dbReference type="Proteomes" id="UP000199603"/>
    </source>
</evidence>
<name>A0A1G6SUA8_9GAMM</name>
<evidence type="ECO:0000259" key="1">
    <source>
        <dbReference type="PROSITE" id="PS51186"/>
    </source>
</evidence>
<gene>
    <name evidence="2" type="ORF">SAMN04488509_101692</name>
</gene>
<dbReference type="InterPro" id="IPR016181">
    <property type="entry name" value="Acyl_CoA_acyltransferase"/>
</dbReference>
<organism evidence="2 3">
    <name type="scientific">Aquimonas voraii</name>
    <dbReference type="NCBI Taxonomy" id="265719"/>
    <lineage>
        <taxon>Bacteria</taxon>
        <taxon>Pseudomonadati</taxon>
        <taxon>Pseudomonadota</taxon>
        <taxon>Gammaproteobacteria</taxon>
        <taxon>Lysobacterales</taxon>
        <taxon>Lysobacteraceae</taxon>
        <taxon>Aquimonas</taxon>
    </lineage>
</organism>
<accession>A0A1G6SUA8</accession>
<dbReference type="RefSeq" id="WP_091238853.1">
    <property type="nucleotide sequence ID" value="NZ_FNAG01000001.1"/>
</dbReference>
<dbReference type="GO" id="GO:0016747">
    <property type="term" value="F:acyltransferase activity, transferring groups other than amino-acyl groups"/>
    <property type="evidence" value="ECO:0007669"/>
    <property type="project" value="InterPro"/>
</dbReference>
<dbReference type="OrthoDB" id="6182349at2"/>
<proteinExistence type="predicted"/>